<dbReference type="Gene3D" id="3.30.420.40">
    <property type="match status" value="2"/>
</dbReference>
<evidence type="ECO:0000313" key="9">
    <source>
        <dbReference type="Proteomes" id="UP000190135"/>
    </source>
</evidence>
<dbReference type="HAMAP" id="MF_02033">
    <property type="entry name" value="FtsA"/>
    <property type="match status" value="1"/>
</dbReference>
<gene>
    <name evidence="5" type="primary">ftsA</name>
    <name evidence="8" type="ORF">SAMN05428963_10225</name>
</gene>
<protein>
    <recommendedName>
        <fullName evidence="5 6">Cell division protein FtsA</fullName>
    </recommendedName>
</protein>
<dbReference type="CDD" id="cd24048">
    <property type="entry name" value="ASKHA_NBD_FtsA"/>
    <property type="match status" value="1"/>
</dbReference>
<name>A0A1T4M9C6_9HYPH</name>
<dbReference type="InterPro" id="IPR020823">
    <property type="entry name" value="Cell_div_FtsA"/>
</dbReference>
<dbReference type="Proteomes" id="UP000190135">
    <property type="component" value="Unassembled WGS sequence"/>
</dbReference>
<keyword evidence="4 5" id="KW-0131">Cell cycle</keyword>
<evidence type="ECO:0000259" key="7">
    <source>
        <dbReference type="SMART" id="SM00842"/>
    </source>
</evidence>
<dbReference type="InterPro" id="IPR050696">
    <property type="entry name" value="FtsA/MreB"/>
</dbReference>
<evidence type="ECO:0000256" key="2">
    <source>
        <dbReference type="ARBA" id="ARBA00022618"/>
    </source>
</evidence>
<dbReference type="SUPFAM" id="SSF53067">
    <property type="entry name" value="Actin-like ATPase domain"/>
    <property type="match status" value="2"/>
</dbReference>
<evidence type="ECO:0000256" key="3">
    <source>
        <dbReference type="ARBA" id="ARBA00023136"/>
    </source>
</evidence>
<dbReference type="STRING" id="1365950.SAMN05428963_10225"/>
<evidence type="ECO:0000256" key="5">
    <source>
        <dbReference type="HAMAP-Rule" id="MF_02033"/>
    </source>
</evidence>
<organism evidence="8 9">
    <name type="scientific">Consotaella salsifontis</name>
    <dbReference type="NCBI Taxonomy" id="1365950"/>
    <lineage>
        <taxon>Bacteria</taxon>
        <taxon>Pseudomonadati</taxon>
        <taxon>Pseudomonadota</taxon>
        <taxon>Alphaproteobacteria</taxon>
        <taxon>Hyphomicrobiales</taxon>
        <taxon>Aurantimonadaceae</taxon>
        <taxon>Consotaella</taxon>
    </lineage>
</organism>
<comment type="similarity">
    <text evidence="5 6">Belongs to the FtsA/MreB family.</text>
</comment>
<keyword evidence="2 5" id="KW-0132">Cell division</keyword>
<dbReference type="OrthoDB" id="9810567at2"/>
<dbReference type="PIRSF" id="PIRSF003101">
    <property type="entry name" value="FtsA"/>
    <property type="match status" value="1"/>
</dbReference>
<dbReference type="GO" id="GO:0043093">
    <property type="term" value="P:FtsZ-dependent cytokinesis"/>
    <property type="evidence" value="ECO:0007669"/>
    <property type="project" value="UniProtKB-UniRule"/>
</dbReference>
<dbReference type="PANTHER" id="PTHR32432">
    <property type="entry name" value="CELL DIVISION PROTEIN FTSA-RELATED"/>
    <property type="match status" value="1"/>
</dbReference>
<comment type="subcellular location">
    <subcellularLocation>
        <location evidence="5">Cell membrane</location>
        <topology evidence="5">Peripheral membrane protein</topology>
        <orientation evidence="5">Cytoplasmic side</orientation>
    </subcellularLocation>
    <text evidence="5">Localizes to the Z ring in an FtsZ-dependent manner. Targeted to the membrane through a conserved C-terminal amphipathic helix.</text>
</comment>
<dbReference type="GO" id="GO:0009898">
    <property type="term" value="C:cytoplasmic side of plasma membrane"/>
    <property type="evidence" value="ECO:0007669"/>
    <property type="project" value="UniProtKB-UniRule"/>
</dbReference>
<evidence type="ECO:0000256" key="4">
    <source>
        <dbReference type="ARBA" id="ARBA00023306"/>
    </source>
</evidence>
<dbReference type="GO" id="GO:0032153">
    <property type="term" value="C:cell division site"/>
    <property type="evidence" value="ECO:0007669"/>
    <property type="project" value="UniProtKB-UniRule"/>
</dbReference>
<dbReference type="SMART" id="SM00842">
    <property type="entry name" value="FtsA"/>
    <property type="match status" value="1"/>
</dbReference>
<dbReference type="Pfam" id="PF14450">
    <property type="entry name" value="FtsA"/>
    <property type="match status" value="1"/>
</dbReference>
<comment type="function">
    <text evidence="5 6">Cell division protein that is involved in the assembly of the Z ring. May serve as a membrane anchor for the Z ring.</text>
</comment>
<comment type="subunit">
    <text evidence="5">Self-interacts. Interacts with FtsZ.</text>
</comment>
<keyword evidence="3 5" id="KW-0472">Membrane</keyword>
<proteinExistence type="inferred from homology"/>
<dbReference type="RefSeq" id="WP_078706741.1">
    <property type="nucleotide sequence ID" value="NZ_FUXL01000002.1"/>
</dbReference>
<reference evidence="8 9" key="1">
    <citation type="submission" date="2017-02" db="EMBL/GenBank/DDBJ databases">
        <authorList>
            <person name="Peterson S.W."/>
        </authorList>
    </citation>
    <scope>NUCLEOTIDE SEQUENCE [LARGE SCALE GENOMIC DNA]</scope>
    <source>
        <strain evidence="8 9">USBA 369</strain>
    </source>
</reference>
<dbReference type="EMBL" id="FUXL01000002">
    <property type="protein sequence ID" value="SJZ63613.1"/>
    <property type="molecule type" value="Genomic_DNA"/>
</dbReference>
<dbReference type="NCBIfam" id="TIGR01174">
    <property type="entry name" value="ftsA"/>
    <property type="match status" value="1"/>
</dbReference>
<evidence type="ECO:0000256" key="1">
    <source>
        <dbReference type="ARBA" id="ARBA00022475"/>
    </source>
</evidence>
<feature type="domain" description="SHS2" evidence="7">
    <location>
        <begin position="25"/>
        <end position="221"/>
    </location>
</feature>
<evidence type="ECO:0000313" key="8">
    <source>
        <dbReference type="EMBL" id="SJZ63613.1"/>
    </source>
</evidence>
<dbReference type="PANTHER" id="PTHR32432:SF4">
    <property type="entry name" value="CELL DIVISION PROTEIN FTSA"/>
    <property type="match status" value="1"/>
</dbReference>
<dbReference type="AlphaFoldDB" id="A0A1T4M9C6"/>
<dbReference type="InterPro" id="IPR043129">
    <property type="entry name" value="ATPase_NBD"/>
</dbReference>
<keyword evidence="9" id="KW-1185">Reference proteome</keyword>
<keyword evidence="1 5" id="KW-1003">Cell membrane</keyword>
<dbReference type="Pfam" id="PF02491">
    <property type="entry name" value="SHS2_FTSA"/>
    <property type="match status" value="1"/>
</dbReference>
<accession>A0A1T4M9C6</accession>
<dbReference type="InterPro" id="IPR003494">
    <property type="entry name" value="SHS2_FtsA"/>
</dbReference>
<evidence type="ECO:0000256" key="6">
    <source>
        <dbReference type="PIRNR" id="PIRNR003101"/>
    </source>
</evidence>
<sequence>MSPFSRRRSSSLPRLAGLTRRSRTVSVLDVGSSKITCLIARLRPRQESEILPGRTHEIEVVGVGHQRSRGVKSGVVVDLAAAEQSIRHCVDAAERMAGLTIESLIVSLTAGRLKSLKGSGETVAAGETIDSADVKRALGRAAQVPLEDGRLIVHSLPFDMSLDGEAGIENPEGMVGSRFSAHLHVLTAEETPLRNLEAAVNRANLSVEAFVATPYASGLSTLVEDEAAMGSACIDMGSGSTTIAIFQAGRFVYADSIALGGNHITMDLARGLSISPEQAERVKVMHGCALSELMDDTQMIQIAPLGEEGRDVPINVARSLISRIIRPRVEETFELIRDRLAASGLGHVIGKRVVLTGGACQLAGLSDTARAIMQRNVRLGRPLGVAGLSAANKSPAFATSVGLLIYPQVAASERFADSAAAGLVFDDRSRLGRFGTWLRHSF</sequence>